<feature type="domain" description="DUF4131" evidence="8">
    <location>
        <begin position="30"/>
        <end position="182"/>
    </location>
</feature>
<evidence type="ECO:0000259" key="8">
    <source>
        <dbReference type="Pfam" id="PF13567"/>
    </source>
</evidence>
<accession>A0ABV2EKI8</accession>
<evidence type="ECO:0000256" key="2">
    <source>
        <dbReference type="ARBA" id="ARBA00022475"/>
    </source>
</evidence>
<evidence type="ECO:0000256" key="5">
    <source>
        <dbReference type="ARBA" id="ARBA00023136"/>
    </source>
</evidence>
<keyword evidence="3 6" id="KW-0812">Transmembrane</keyword>
<sequence length="688" mass="71922">MQSDRWRLWTPIAFGGGAGIYLALPAEPISAVALGTLALAFALILSVGRLGLPRGAVIGLTLAAFLLGGFAAAKLRTQTVRAPIAPAGGGMRTIDGFVVDITNPGQGGLRLLMAPIRISGLAPQETPIRVRITLGEGDWLPRPGDAIRVRGMVNAPPPPASPGSYDFARDAFFDGIGGVGFALGEARPIDGPAPPARLALQMRLNALRWGLAERIVEQMGASSGGLAAAMITGHEAFVPKEQVEDLRASGLAHIISISGLHMAIVGGFAFGAVRLLIAAWPWMALRVSSKKVAAVFGLLAVGSYLLISGAPSPAERSAITAGAAFLAILADRRAISLHTLGLAALVILAFEPEAVIQPGFQMSFAATAALVALAEAWPRPPREINTPWPIRAAQAVGVWTAASIGASFVAGLATGPFAMQHFNRVSTFGLAANLLTAPISSFLMMPGLAIGAALTPFGLGGPFLSAAGLAIDTMNMIAGWIADLPGSQRIFASAPAWTLPAAFIGILWLCLWRGPLRWLGLPLALSVWLCPRPPAPDIWIAADGSTAAVRRGDQAVLLRPDAKLFAAELWARRRGLTPAEGSAAREVAFDCDRWSCAPRQGSADPKVAAIFTRRASTIAAKQPLFCGWAEVVIVRGSAEPCRNALTLTEADFARGGSAELYRSPSGWRVVWAQDLRGQRPWTISGSGG</sequence>
<gene>
    <name evidence="9" type="ORF">ABID41_002687</name>
</gene>
<keyword evidence="5 6" id="KW-0472">Membrane</keyword>
<dbReference type="PANTHER" id="PTHR30619">
    <property type="entry name" value="DNA INTERNALIZATION/COMPETENCE PROTEIN COMEC/REC2"/>
    <property type="match status" value="1"/>
</dbReference>
<dbReference type="Proteomes" id="UP001549110">
    <property type="component" value="Unassembled WGS sequence"/>
</dbReference>
<feature type="transmembrane region" description="Helical" evidence="6">
    <location>
        <begin position="494"/>
        <end position="512"/>
    </location>
</feature>
<feature type="domain" description="ComEC/Rec2-related protein" evidence="7">
    <location>
        <begin position="230"/>
        <end position="514"/>
    </location>
</feature>
<feature type="transmembrane region" description="Helical" evidence="6">
    <location>
        <begin position="430"/>
        <end position="451"/>
    </location>
</feature>
<comment type="caution">
    <text evidence="9">The sequence shown here is derived from an EMBL/GenBank/DDBJ whole genome shotgun (WGS) entry which is preliminary data.</text>
</comment>
<evidence type="ECO:0000256" key="4">
    <source>
        <dbReference type="ARBA" id="ARBA00022989"/>
    </source>
</evidence>
<feature type="transmembrane region" description="Helical" evidence="6">
    <location>
        <begin position="56"/>
        <end position="73"/>
    </location>
</feature>
<evidence type="ECO:0000313" key="9">
    <source>
        <dbReference type="EMBL" id="MET3527569.1"/>
    </source>
</evidence>
<evidence type="ECO:0000259" key="7">
    <source>
        <dbReference type="Pfam" id="PF03772"/>
    </source>
</evidence>
<evidence type="ECO:0000256" key="6">
    <source>
        <dbReference type="SAM" id="Phobius"/>
    </source>
</evidence>
<protein>
    <submittedName>
        <fullName evidence="9">Competence protein ComEC</fullName>
    </submittedName>
</protein>
<dbReference type="InterPro" id="IPR052159">
    <property type="entry name" value="Competence_DNA_uptake"/>
</dbReference>
<dbReference type="Pfam" id="PF13567">
    <property type="entry name" value="DUF4131"/>
    <property type="match status" value="1"/>
</dbReference>
<feature type="transmembrane region" description="Helical" evidence="6">
    <location>
        <begin position="292"/>
        <end position="311"/>
    </location>
</feature>
<keyword evidence="10" id="KW-1185">Reference proteome</keyword>
<dbReference type="InterPro" id="IPR025405">
    <property type="entry name" value="DUF4131"/>
</dbReference>
<feature type="transmembrane region" description="Helical" evidence="6">
    <location>
        <begin position="323"/>
        <end position="349"/>
    </location>
</feature>
<keyword evidence="4 6" id="KW-1133">Transmembrane helix</keyword>
<dbReference type="EMBL" id="JBEPLU010000002">
    <property type="protein sequence ID" value="MET3527569.1"/>
    <property type="molecule type" value="Genomic_DNA"/>
</dbReference>
<dbReference type="RefSeq" id="WP_354297851.1">
    <property type="nucleotide sequence ID" value="NZ_JBEPLU010000002.1"/>
</dbReference>
<proteinExistence type="predicted"/>
<evidence type="ECO:0000256" key="1">
    <source>
        <dbReference type="ARBA" id="ARBA00004651"/>
    </source>
</evidence>
<keyword evidence="2" id="KW-1003">Cell membrane</keyword>
<dbReference type="PANTHER" id="PTHR30619:SF1">
    <property type="entry name" value="RECOMBINATION PROTEIN 2"/>
    <property type="match status" value="1"/>
</dbReference>
<reference evidence="9 10" key="1">
    <citation type="submission" date="2024-06" db="EMBL/GenBank/DDBJ databases">
        <title>Genomic Encyclopedia of Type Strains, Phase IV (KMG-IV): sequencing the most valuable type-strain genomes for metagenomic binning, comparative biology and taxonomic classification.</title>
        <authorList>
            <person name="Goeker M."/>
        </authorList>
    </citation>
    <scope>NUCLEOTIDE SEQUENCE [LARGE SCALE GENOMIC DNA]</scope>
    <source>
        <strain evidence="9 10">DSM 17809</strain>
    </source>
</reference>
<feature type="transmembrane region" description="Helical" evidence="6">
    <location>
        <begin position="254"/>
        <end position="280"/>
    </location>
</feature>
<evidence type="ECO:0000313" key="10">
    <source>
        <dbReference type="Proteomes" id="UP001549110"/>
    </source>
</evidence>
<dbReference type="InterPro" id="IPR004477">
    <property type="entry name" value="ComEC_N"/>
</dbReference>
<evidence type="ECO:0000256" key="3">
    <source>
        <dbReference type="ARBA" id="ARBA00022692"/>
    </source>
</evidence>
<feature type="transmembrane region" description="Helical" evidence="6">
    <location>
        <begin position="395"/>
        <end position="418"/>
    </location>
</feature>
<feature type="transmembrane region" description="Helical" evidence="6">
    <location>
        <begin position="6"/>
        <end position="24"/>
    </location>
</feature>
<organism evidence="9 10">
    <name type="scientific">Phenylobacterium koreense</name>
    <dbReference type="NCBI Taxonomy" id="266125"/>
    <lineage>
        <taxon>Bacteria</taxon>
        <taxon>Pseudomonadati</taxon>
        <taxon>Pseudomonadota</taxon>
        <taxon>Alphaproteobacteria</taxon>
        <taxon>Caulobacterales</taxon>
        <taxon>Caulobacteraceae</taxon>
        <taxon>Phenylobacterium</taxon>
    </lineage>
</organism>
<dbReference type="Pfam" id="PF03772">
    <property type="entry name" value="Competence"/>
    <property type="match status" value="1"/>
</dbReference>
<name>A0ABV2EKI8_9CAUL</name>
<comment type="subcellular location">
    <subcellularLocation>
        <location evidence="1">Cell membrane</location>
        <topology evidence="1">Multi-pass membrane protein</topology>
    </subcellularLocation>
</comment>
<dbReference type="NCBIfam" id="TIGR00360">
    <property type="entry name" value="ComEC_N-term"/>
    <property type="match status" value="1"/>
</dbReference>